<feature type="chain" id="PRO_5047009242" description="Copper transport protein" evidence="6">
    <location>
        <begin position="30"/>
        <end position="211"/>
    </location>
</feature>
<keyword evidence="5" id="KW-0187">Copper transport</keyword>
<evidence type="ECO:0000256" key="2">
    <source>
        <dbReference type="ARBA" id="ARBA00022692"/>
    </source>
</evidence>
<protein>
    <recommendedName>
        <fullName evidence="5">Copper transport protein</fullName>
    </recommendedName>
</protein>
<dbReference type="InterPro" id="IPR007274">
    <property type="entry name" value="Cop_transporter"/>
</dbReference>
<feature type="transmembrane region" description="Helical" evidence="5">
    <location>
        <begin position="170"/>
        <end position="193"/>
    </location>
</feature>
<keyword evidence="5" id="KW-0813">Transport</keyword>
<dbReference type="PANTHER" id="PTHR12483">
    <property type="entry name" value="SOLUTE CARRIER FAMILY 31 COPPER TRANSPORTERS"/>
    <property type="match status" value="1"/>
</dbReference>
<comment type="similarity">
    <text evidence="5">Belongs to the copper transporter (Ctr) (TC 1.A.56) family. SLC31A subfamily.</text>
</comment>
<proteinExistence type="inferred from homology"/>
<evidence type="ECO:0000313" key="8">
    <source>
        <dbReference type="Proteomes" id="UP000815677"/>
    </source>
</evidence>
<dbReference type="Pfam" id="PF04145">
    <property type="entry name" value="Ctr"/>
    <property type="match status" value="1"/>
</dbReference>
<keyword evidence="5" id="KW-0406">Ion transport</keyword>
<gene>
    <name evidence="7" type="ORF">MCHLO_05219</name>
</gene>
<name>A0ABQ0L9L3_MYCCL</name>
<dbReference type="EMBL" id="DF843991">
    <property type="protein sequence ID" value="GAT47776.1"/>
    <property type="molecule type" value="Genomic_DNA"/>
</dbReference>
<dbReference type="Proteomes" id="UP000815677">
    <property type="component" value="Unassembled WGS sequence"/>
</dbReference>
<comment type="subcellular location">
    <subcellularLocation>
        <location evidence="1 5">Membrane</location>
        <topology evidence="1 5">Multi-pass membrane protein</topology>
    </subcellularLocation>
</comment>
<sequence>MSRRRLQLQLPLAFAVLALALASIPLVHAQLDFDERALDIELDERMANGDDMSMDDGMTMANGTMMPMLHFSLGDTLFFEGWVPQTKAAQFGACVGLLVLTLVDRWLGAMRALMEASWRRSVAVASKTQGHDDCDDDKNKKAKRVRLQAPPFVFAHDASRGAMQALQSTFTFIFMLAVMTFNAAYIITIIGGLGVGEMLFGRYRATADYSH</sequence>
<evidence type="ECO:0000256" key="3">
    <source>
        <dbReference type="ARBA" id="ARBA00022989"/>
    </source>
</evidence>
<keyword evidence="4 5" id="KW-0472">Membrane</keyword>
<evidence type="ECO:0000256" key="4">
    <source>
        <dbReference type="ARBA" id="ARBA00023136"/>
    </source>
</evidence>
<evidence type="ECO:0000256" key="1">
    <source>
        <dbReference type="ARBA" id="ARBA00004141"/>
    </source>
</evidence>
<keyword evidence="2 5" id="KW-0812">Transmembrane</keyword>
<dbReference type="PANTHER" id="PTHR12483:SF27">
    <property type="entry name" value="COPPER TRANSPORT PROTEIN CTR1"/>
    <property type="match status" value="1"/>
</dbReference>
<evidence type="ECO:0000256" key="5">
    <source>
        <dbReference type="RuleBase" id="RU367022"/>
    </source>
</evidence>
<organism evidence="7 8">
    <name type="scientific">Mycena chlorophos</name>
    <name type="common">Agaric fungus</name>
    <name type="synonym">Agaricus chlorophos</name>
    <dbReference type="NCBI Taxonomy" id="658473"/>
    <lineage>
        <taxon>Eukaryota</taxon>
        <taxon>Fungi</taxon>
        <taxon>Dikarya</taxon>
        <taxon>Basidiomycota</taxon>
        <taxon>Agaricomycotina</taxon>
        <taxon>Agaricomycetes</taxon>
        <taxon>Agaricomycetidae</taxon>
        <taxon>Agaricales</taxon>
        <taxon>Marasmiineae</taxon>
        <taxon>Mycenaceae</taxon>
        <taxon>Mycena</taxon>
    </lineage>
</organism>
<evidence type="ECO:0000256" key="6">
    <source>
        <dbReference type="SAM" id="SignalP"/>
    </source>
</evidence>
<reference evidence="7" key="1">
    <citation type="submission" date="2014-09" db="EMBL/GenBank/DDBJ databases">
        <title>Genome sequence of the luminous mushroom Mycena chlorophos for searching fungal bioluminescence genes.</title>
        <authorList>
            <person name="Tanaka Y."/>
            <person name="Kasuga D."/>
            <person name="Oba Y."/>
            <person name="Hase S."/>
            <person name="Sato K."/>
            <person name="Oba Y."/>
            <person name="Sakakibara Y."/>
        </authorList>
    </citation>
    <scope>NUCLEOTIDE SEQUENCE</scope>
</reference>
<feature type="transmembrane region" description="Helical" evidence="5">
    <location>
        <begin position="88"/>
        <end position="107"/>
    </location>
</feature>
<keyword evidence="6" id="KW-0732">Signal</keyword>
<feature type="signal peptide" evidence="6">
    <location>
        <begin position="1"/>
        <end position="29"/>
    </location>
</feature>
<keyword evidence="8" id="KW-1185">Reference proteome</keyword>
<keyword evidence="3 5" id="KW-1133">Transmembrane helix</keyword>
<evidence type="ECO:0000313" key="7">
    <source>
        <dbReference type="EMBL" id="GAT47776.1"/>
    </source>
</evidence>
<keyword evidence="5" id="KW-0186">Copper</keyword>
<accession>A0ABQ0L9L3</accession>